<evidence type="ECO:0000256" key="11">
    <source>
        <dbReference type="ARBA" id="ARBA00022741"/>
    </source>
</evidence>
<dbReference type="Proteomes" id="UP000243807">
    <property type="component" value="Chromosome"/>
</dbReference>
<evidence type="ECO:0000256" key="8">
    <source>
        <dbReference type="ARBA" id="ARBA00022679"/>
    </source>
</evidence>
<dbReference type="PANTHER" id="PTHR34299:SF1">
    <property type="entry name" value="DIACYLGLYCEROL KINASE"/>
    <property type="match status" value="1"/>
</dbReference>
<keyword evidence="5" id="KW-1003">Cell membrane</keyword>
<evidence type="ECO:0000256" key="9">
    <source>
        <dbReference type="ARBA" id="ARBA00022692"/>
    </source>
</evidence>
<protein>
    <recommendedName>
        <fullName evidence="4 24">Diacylglycerol kinase</fullName>
        <ecNumber evidence="3 24">2.7.1.107</ecNumber>
    </recommendedName>
</protein>
<evidence type="ECO:0000256" key="23">
    <source>
        <dbReference type="PIRSR" id="PIRSR600829-4"/>
    </source>
</evidence>
<dbReference type="AlphaFoldDB" id="A0A1P8UDG2"/>
<evidence type="ECO:0000256" key="4">
    <source>
        <dbReference type="ARBA" id="ARBA00017575"/>
    </source>
</evidence>
<feature type="binding site" evidence="21">
    <location>
        <position position="100"/>
    </location>
    <ligand>
        <name>substrate</name>
    </ligand>
</feature>
<dbReference type="GO" id="GO:0046872">
    <property type="term" value="F:metal ion binding"/>
    <property type="evidence" value="ECO:0007669"/>
    <property type="project" value="UniProtKB-KW"/>
</dbReference>
<feature type="binding site" evidence="21">
    <location>
        <position position="57"/>
    </location>
    <ligand>
        <name>substrate</name>
    </ligand>
</feature>
<evidence type="ECO:0000313" key="25">
    <source>
        <dbReference type="EMBL" id="APZ41901.1"/>
    </source>
</evidence>
<dbReference type="GO" id="GO:0005886">
    <property type="term" value="C:plasma membrane"/>
    <property type="evidence" value="ECO:0007669"/>
    <property type="project" value="UniProtKB-SubCell"/>
</dbReference>
<evidence type="ECO:0000256" key="20">
    <source>
        <dbReference type="PIRSR" id="PIRSR600829-1"/>
    </source>
</evidence>
<keyword evidence="8 24" id="KW-0808">Transferase</keyword>
<feature type="binding site" evidence="22">
    <location>
        <begin position="96"/>
        <end position="97"/>
    </location>
    <ligand>
        <name>ATP</name>
        <dbReference type="ChEBI" id="CHEBI:30616"/>
    </ligand>
</feature>
<organism evidence="25 26">
    <name type="scientific">Acidihalobacter ferrooxydans</name>
    <dbReference type="NCBI Taxonomy" id="1765967"/>
    <lineage>
        <taxon>Bacteria</taxon>
        <taxon>Pseudomonadati</taxon>
        <taxon>Pseudomonadota</taxon>
        <taxon>Gammaproteobacteria</taxon>
        <taxon>Chromatiales</taxon>
        <taxon>Ectothiorhodospiraceae</taxon>
        <taxon>Acidihalobacter</taxon>
    </lineage>
</organism>
<dbReference type="GO" id="GO:0005524">
    <property type="term" value="F:ATP binding"/>
    <property type="evidence" value="ECO:0007669"/>
    <property type="project" value="UniProtKB-KW"/>
</dbReference>
<feature type="transmembrane region" description="Helical" evidence="24">
    <location>
        <begin position="58"/>
        <end position="77"/>
    </location>
</feature>
<gene>
    <name evidence="25" type="ORF">BW247_01300</name>
</gene>
<dbReference type="EMBL" id="CP019434">
    <property type="protein sequence ID" value="APZ41901.1"/>
    <property type="molecule type" value="Genomic_DNA"/>
</dbReference>
<keyword evidence="13 22" id="KW-0067">ATP-binding</keyword>
<evidence type="ECO:0000313" key="26">
    <source>
        <dbReference type="Proteomes" id="UP000243807"/>
    </source>
</evidence>
<keyword evidence="7 24" id="KW-0997">Cell inner membrane</keyword>
<evidence type="ECO:0000256" key="12">
    <source>
        <dbReference type="ARBA" id="ARBA00022777"/>
    </source>
</evidence>
<evidence type="ECO:0000256" key="17">
    <source>
        <dbReference type="ARBA" id="ARBA00023136"/>
    </source>
</evidence>
<feature type="active site" description="Proton acceptor" evidence="20">
    <location>
        <position position="71"/>
    </location>
</feature>
<evidence type="ECO:0000256" key="16">
    <source>
        <dbReference type="ARBA" id="ARBA00023098"/>
    </source>
</evidence>
<comment type="similarity">
    <text evidence="2 24">Belongs to the bacterial diacylglycerol kinase family.</text>
</comment>
<sequence>MGNSGNTGLKRFLMSFVYSGRGLASGFKHEEAFRQEVLGAVVMIPLAFWLGHDTVQRVLLFGSVMLVLIVELLNSAIEAAIDRVGSERHPLAAQAKDMASAAVFLSFINSMTIWGLILLPRWLS</sequence>
<feature type="binding site" evidence="21">
    <location>
        <begin position="32"/>
        <end position="36"/>
    </location>
    <ligand>
        <name>substrate</name>
    </ligand>
</feature>
<keyword evidence="12 24" id="KW-0418">Kinase</keyword>
<evidence type="ECO:0000256" key="24">
    <source>
        <dbReference type="RuleBase" id="RU363065"/>
    </source>
</evidence>
<dbReference type="InterPro" id="IPR000829">
    <property type="entry name" value="DAGK"/>
</dbReference>
<feature type="binding site" evidence="22">
    <location>
        <begin position="87"/>
        <end position="89"/>
    </location>
    <ligand>
        <name>ATP</name>
        <dbReference type="ChEBI" id="CHEBI:30616"/>
    </ligand>
</feature>
<keyword evidence="26" id="KW-1185">Reference proteome</keyword>
<dbReference type="PANTHER" id="PTHR34299">
    <property type="entry name" value="DIACYLGLYCEROL KINASE"/>
    <property type="match status" value="1"/>
</dbReference>
<evidence type="ECO:0000256" key="6">
    <source>
        <dbReference type="ARBA" id="ARBA00022516"/>
    </source>
</evidence>
<evidence type="ECO:0000256" key="2">
    <source>
        <dbReference type="ARBA" id="ARBA00005967"/>
    </source>
</evidence>
<accession>A0A1P8UDG2</accession>
<keyword evidence="14 23" id="KW-0460">Magnesium</keyword>
<evidence type="ECO:0000256" key="13">
    <source>
        <dbReference type="ARBA" id="ARBA00022840"/>
    </source>
</evidence>
<feature type="binding site" evidence="22">
    <location>
        <position position="30"/>
    </location>
    <ligand>
        <name>ATP</name>
        <dbReference type="ChEBI" id="CHEBI:30616"/>
    </ligand>
</feature>
<evidence type="ECO:0000256" key="7">
    <source>
        <dbReference type="ARBA" id="ARBA00022519"/>
    </source>
</evidence>
<keyword evidence="11 22" id="KW-0547">Nucleotide-binding</keyword>
<dbReference type="GO" id="GO:0004143">
    <property type="term" value="F:ATP-dependent diacylglycerol kinase activity"/>
    <property type="evidence" value="ECO:0007669"/>
    <property type="project" value="UniProtKB-EC"/>
</dbReference>
<feature type="binding site" evidence="23">
    <location>
        <position position="30"/>
    </location>
    <ligand>
        <name>a divalent metal cation</name>
        <dbReference type="ChEBI" id="CHEBI:60240"/>
    </ligand>
</feature>
<evidence type="ECO:0000256" key="5">
    <source>
        <dbReference type="ARBA" id="ARBA00022475"/>
    </source>
</evidence>
<dbReference type="Pfam" id="PF01219">
    <property type="entry name" value="DAGK_prokar"/>
    <property type="match status" value="1"/>
</dbReference>
<evidence type="ECO:0000256" key="1">
    <source>
        <dbReference type="ARBA" id="ARBA00004429"/>
    </source>
</evidence>
<feature type="binding site" evidence="21">
    <location>
        <position position="71"/>
    </location>
    <ligand>
        <name>substrate</name>
    </ligand>
</feature>
<dbReference type="CDD" id="cd14264">
    <property type="entry name" value="DAGK_IM"/>
    <property type="match status" value="1"/>
</dbReference>
<evidence type="ECO:0000256" key="10">
    <source>
        <dbReference type="ARBA" id="ARBA00022723"/>
    </source>
</evidence>
<proteinExistence type="inferred from homology"/>
<feature type="binding site" evidence="22">
    <location>
        <position position="78"/>
    </location>
    <ligand>
        <name>ATP</name>
        <dbReference type="ChEBI" id="CHEBI:30616"/>
    </ligand>
</feature>
<dbReference type="InterPro" id="IPR033718">
    <property type="entry name" value="DAGK_prok"/>
</dbReference>
<evidence type="ECO:0000256" key="22">
    <source>
        <dbReference type="PIRSR" id="PIRSR600829-3"/>
    </source>
</evidence>
<feature type="binding site" evidence="22">
    <location>
        <position position="11"/>
    </location>
    <ligand>
        <name>ATP</name>
        <dbReference type="ChEBI" id="CHEBI:30616"/>
    </ligand>
</feature>
<dbReference type="KEGG" id="afy:BW247_01300"/>
<keyword evidence="10 23" id="KW-0479">Metal-binding</keyword>
<feature type="binding site" evidence="22">
    <location>
        <position position="18"/>
    </location>
    <ligand>
        <name>ATP</name>
        <dbReference type="ChEBI" id="CHEBI:30616"/>
    </ligand>
</feature>
<feature type="binding site" evidence="23">
    <location>
        <position position="78"/>
    </location>
    <ligand>
        <name>a divalent metal cation</name>
        <dbReference type="ChEBI" id="CHEBI:60240"/>
    </ligand>
</feature>
<evidence type="ECO:0000256" key="14">
    <source>
        <dbReference type="ARBA" id="ARBA00022842"/>
    </source>
</evidence>
<keyword evidence="17 24" id="KW-0472">Membrane</keyword>
<keyword evidence="6" id="KW-0444">Lipid biosynthesis</keyword>
<keyword evidence="18" id="KW-0594">Phospholipid biosynthesis</keyword>
<name>A0A1P8UDG2_9GAMM</name>
<evidence type="ECO:0000256" key="3">
    <source>
        <dbReference type="ARBA" id="ARBA00012133"/>
    </source>
</evidence>
<comment type="catalytic activity">
    <reaction evidence="24">
        <text>a 1,2-diacyl-sn-glycerol + ATP = a 1,2-diacyl-sn-glycero-3-phosphate + ADP + H(+)</text>
        <dbReference type="Rhea" id="RHEA:10272"/>
        <dbReference type="ChEBI" id="CHEBI:15378"/>
        <dbReference type="ChEBI" id="CHEBI:17815"/>
        <dbReference type="ChEBI" id="CHEBI:30616"/>
        <dbReference type="ChEBI" id="CHEBI:58608"/>
        <dbReference type="ChEBI" id="CHEBI:456216"/>
        <dbReference type="EC" id="2.7.1.107"/>
    </reaction>
</comment>
<feature type="transmembrane region" description="Helical" evidence="24">
    <location>
        <begin position="37"/>
        <end position="52"/>
    </location>
</feature>
<keyword evidence="19 24" id="KW-1208">Phospholipid metabolism</keyword>
<dbReference type="Gene3D" id="1.10.287.3610">
    <property type="match status" value="1"/>
</dbReference>
<keyword evidence="9 24" id="KW-0812">Transmembrane</keyword>
<comment type="subcellular location">
    <subcellularLocation>
        <location evidence="1 24">Cell inner membrane</location>
        <topology evidence="1 24">Multi-pass membrane protein</topology>
    </subcellularLocation>
</comment>
<comment type="function">
    <text evidence="24">Catalyzes the ATP-dependent phosphorylation of sn-l,2-diacylglycerol (DAG) to phosphatidic acid. Involved in the recycling of diacylglycerol produced as a by-product during membrane-derived oligosaccharide (MDO) biosynthesis.</text>
</comment>
<dbReference type="InterPro" id="IPR036945">
    <property type="entry name" value="DAGK_sf"/>
</dbReference>
<feature type="transmembrane region" description="Helical" evidence="24">
    <location>
        <begin position="98"/>
        <end position="119"/>
    </location>
</feature>
<reference evidence="25 26" key="1">
    <citation type="submission" date="2017-01" db="EMBL/GenBank/DDBJ databases">
        <title>Draft sequence of Acidihalobacter ferrooxidans strain DSM 14175 (strain V8).</title>
        <authorList>
            <person name="Khaleque H.N."/>
            <person name="Ramsay J.P."/>
            <person name="Murphy R.J.T."/>
            <person name="Kaksonen A.H."/>
            <person name="Boxall N.J."/>
            <person name="Watkin E.L.J."/>
        </authorList>
    </citation>
    <scope>NUCLEOTIDE SEQUENCE [LARGE SCALE GENOMIC DNA]</scope>
    <source>
        <strain evidence="25 26">V8</strain>
    </source>
</reference>
<evidence type="ECO:0000256" key="19">
    <source>
        <dbReference type="ARBA" id="ARBA00023264"/>
    </source>
</evidence>
<keyword evidence="16 24" id="KW-0443">Lipid metabolism</keyword>
<keyword evidence="15 24" id="KW-1133">Transmembrane helix</keyword>
<evidence type="ECO:0000256" key="15">
    <source>
        <dbReference type="ARBA" id="ARBA00022989"/>
    </source>
</evidence>
<dbReference type="STRING" id="1765967.BW247_01300"/>
<feature type="binding site" evidence="21">
    <location>
        <position position="11"/>
    </location>
    <ligand>
        <name>substrate</name>
    </ligand>
</feature>
<evidence type="ECO:0000256" key="18">
    <source>
        <dbReference type="ARBA" id="ARBA00023209"/>
    </source>
</evidence>
<comment type="cofactor">
    <cofactor evidence="23">
        <name>Mg(2+)</name>
        <dbReference type="ChEBI" id="CHEBI:18420"/>
    </cofactor>
    <text evidence="23">Mn(2+), Zn(2+), Cd(2+) and Co(2+) support activity to lesser extents.</text>
</comment>
<dbReference type="EC" id="2.7.1.107" evidence="3 24"/>
<dbReference type="RefSeq" id="WP_076835248.1">
    <property type="nucleotide sequence ID" value="NZ_CP019434.1"/>
</dbReference>
<dbReference type="GO" id="GO:0006654">
    <property type="term" value="P:phosphatidic acid biosynthetic process"/>
    <property type="evidence" value="ECO:0007669"/>
    <property type="project" value="InterPro"/>
</dbReference>
<evidence type="ECO:0000256" key="21">
    <source>
        <dbReference type="PIRSR" id="PIRSR600829-2"/>
    </source>
</evidence>